<name>A0A3P1SVU3_9GAMM</name>
<proteinExistence type="predicted"/>
<gene>
    <name evidence="1" type="ORF">EHS89_01765</name>
</gene>
<keyword evidence="2" id="KW-1185">Reference proteome</keyword>
<dbReference type="RefSeq" id="WP_124924387.1">
    <property type="nucleotide sequence ID" value="NZ_BMOH01000001.1"/>
</dbReference>
<dbReference type="Proteomes" id="UP000267535">
    <property type="component" value="Unassembled WGS sequence"/>
</dbReference>
<accession>A0A3P1SVU3</accession>
<dbReference type="OrthoDB" id="547265at2"/>
<evidence type="ECO:0000313" key="1">
    <source>
        <dbReference type="EMBL" id="RRD01314.1"/>
    </source>
</evidence>
<dbReference type="EMBL" id="RQXV01000001">
    <property type="protein sequence ID" value="RRD01314.1"/>
    <property type="molecule type" value="Genomic_DNA"/>
</dbReference>
<dbReference type="AlphaFoldDB" id="A0A3P1SVU3"/>
<comment type="caution">
    <text evidence="1">The sequence shown here is derived from an EMBL/GenBank/DDBJ whole genome shotgun (WGS) entry which is preliminary data.</text>
</comment>
<organism evidence="1 2">
    <name type="scientific">Amphritea balenae</name>
    <dbReference type="NCBI Taxonomy" id="452629"/>
    <lineage>
        <taxon>Bacteria</taxon>
        <taxon>Pseudomonadati</taxon>
        <taxon>Pseudomonadota</taxon>
        <taxon>Gammaproteobacteria</taxon>
        <taxon>Oceanospirillales</taxon>
        <taxon>Oceanospirillaceae</taxon>
        <taxon>Amphritea</taxon>
    </lineage>
</organism>
<reference evidence="1 2" key="1">
    <citation type="submission" date="2018-11" db="EMBL/GenBank/DDBJ databases">
        <title>The draft genome sequence of Amphritea balenae JAMM 1525T.</title>
        <authorList>
            <person name="Fang Z."/>
            <person name="Zhang Y."/>
            <person name="Han X."/>
        </authorList>
    </citation>
    <scope>NUCLEOTIDE SEQUENCE [LARGE SCALE GENOMIC DNA]</scope>
    <source>
        <strain evidence="1 2">JAMM 1525</strain>
    </source>
</reference>
<evidence type="ECO:0000313" key="2">
    <source>
        <dbReference type="Proteomes" id="UP000267535"/>
    </source>
</evidence>
<evidence type="ECO:0008006" key="3">
    <source>
        <dbReference type="Google" id="ProtNLM"/>
    </source>
</evidence>
<dbReference type="InterPro" id="IPR027417">
    <property type="entry name" value="P-loop_NTPase"/>
</dbReference>
<sequence length="382" mass="43490">MGKLYLHIGCHKTGTTSIQRALFTHKELLSSHGYSYFTISPEGTSVRNCSSWIKFSKKNFENFGTGKIKQLSQLVNQLTKLSGDVIMSGEAFSWLMDPQDIMDLAEACKPHFSQVVIIIYIRRQDKLVISHYQQGSKKKNYPASFYYSSSYKALPSDWDQYDDYLNYNQKISYWENAFGKDNIAIRLFDKGELVGGDAVIDFFSFLGINEDVDTSQVNTSHGFEKTKVGHLINHSLPKGDLEKLLRRNSNNDGKLLPSSSDAQNFYSRFKESNKLLNLRYNLSSDSEHIFGDDFSSYPDEPGDVWDEVSANRAITNIFKAIEPLSNLKCDDLLDAATYFEKTDPEKAHRLQQAGNALKSSNKKHSPLYNKLFTGVRKIKRLI</sequence>
<dbReference type="Gene3D" id="3.40.50.300">
    <property type="entry name" value="P-loop containing nucleotide triphosphate hydrolases"/>
    <property type="match status" value="1"/>
</dbReference>
<dbReference type="SUPFAM" id="SSF52540">
    <property type="entry name" value="P-loop containing nucleoside triphosphate hydrolases"/>
    <property type="match status" value="1"/>
</dbReference>
<protein>
    <recommendedName>
        <fullName evidence="3">Sulfotransferase domain-containing protein</fullName>
    </recommendedName>
</protein>